<accession>A0A511N741</accession>
<organism evidence="3 4">
    <name type="scientific">Deinococcus cellulosilyticus (strain DSM 18568 / NBRC 106333 / KACC 11606 / 5516J-15)</name>
    <dbReference type="NCBI Taxonomy" id="1223518"/>
    <lineage>
        <taxon>Bacteria</taxon>
        <taxon>Thermotogati</taxon>
        <taxon>Deinococcota</taxon>
        <taxon>Deinococci</taxon>
        <taxon>Deinococcales</taxon>
        <taxon>Deinococcaceae</taxon>
        <taxon>Deinococcus</taxon>
    </lineage>
</organism>
<proteinExistence type="predicted"/>
<dbReference type="EMBL" id="BJXB01000023">
    <property type="protein sequence ID" value="GEM48669.1"/>
    <property type="molecule type" value="Genomic_DNA"/>
</dbReference>
<dbReference type="InterPro" id="IPR058530">
    <property type="entry name" value="Baseplate_J-like_C"/>
</dbReference>
<evidence type="ECO:0000313" key="4">
    <source>
        <dbReference type="Proteomes" id="UP000321306"/>
    </source>
</evidence>
<protein>
    <submittedName>
        <fullName evidence="3">Uncharacterized protein</fullName>
    </submittedName>
</protein>
<dbReference type="Pfam" id="PF26079">
    <property type="entry name" value="Baseplate_J_C"/>
    <property type="match status" value="1"/>
</dbReference>
<dbReference type="InterPro" id="IPR006949">
    <property type="entry name" value="Barrel_Baseplate_J-like"/>
</dbReference>
<evidence type="ECO:0000259" key="2">
    <source>
        <dbReference type="Pfam" id="PF26079"/>
    </source>
</evidence>
<evidence type="ECO:0000313" key="3">
    <source>
        <dbReference type="EMBL" id="GEM48669.1"/>
    </source>
</evidence>
<reference evidence="3 4" key="1">
    <citation type="submission" date="2019-07" db="EMBL/GenBank/DDBJ databases">
        <title>Whole genome shotgun sequence of Deinococcus cellulosilyticus NBRC 106333.</title>
        <authorList>
            <person name="Hosoyama A."/>
            <person name="Uohara A."/>
            <person name="Ohji S."/>
            <person name="Ichikawa N."/>
        </authorList>
    </citation>
    <scope>NUCLEOTIDE SEQUENCE [LARGE SCALE GENOMIC DNA]</scope>
    <source>
        <strain evidence="3 4">NBRC 106333</strain>
    </source>
</reference>
<dbReference type="RefSeq" id="WP_146887938.1">
    <property type="nucleotide sequence ID" value="NZ_BJXB01000023.1"/>
</dbReference>
<feature type="domain" description="Baseplate J-like C-terminal" evidence="2">
    <location>
        <begin position="284"/>
        <end position="350"/>
    </location>
</feature>
<dbReference type="OrthoDB" id="7012887at2"/>
<feature type="domain" description="Baseplate protein J-like barrel" evidence="1">
    <location>
        <begin position="91"/>
        <end position="167"/>
    </location>
</feature>
<dbReference type="AlphaFoldDB" id="A0A511N741"/>
<dbReference type="Pfam" id="PF04865">
    <property type="entry name" value="Baseplate_J"/>
    <property type="match status" value="1"/>
</dbReference>
<evidence type="ECO:0000259" key="1">
    <source>
        <dbReference type="Pfam" id="PF04865"/>
    </source>
</evidence>
<name>A0A511N741_DEIC1</name>
<sequence length="357" mass="37638">MSVFKTQEEATATMLQYFIAASGIEIDTENGGIEKTLMQAVGFEIEQQSYEVDSAIRNAITRIGAQLLGLEEEKERAALTTLRFGRSALADEGYLIPAGTTASTPSGMSYETTQEVILPVGALYVDAPAVATLPGSAGNTAPDTITLMNSLILGIETVTNPTPAEGGRDAEAEEERLAKISRGFAKLARGTLQAIEATALDFSLPSGERATQVLAVDHFLDPDVPGFTVKLYVYRPGGVSEALKTGILQHMNANQQRGAGILLEVIAVPEVTVDLTALVRAPSSSALSMVEAAARTFFDAHRVGEDFILDRLIAALGSAEGVYSVHVSSPSSNITIPRYTKAVLGTVTLSYQSGGPA</sequence>
<comment type="caution">
    <text evidence="3">The sequence shown here is derived from an EMBL/GenBank/DDBJ whole genome shotgun (WGS) entry which is preliminary data.</text>
</comment>
<dbReference type="Proteomes" id="UP000321306">
    <property type="component" value="Unassembled WGS sequence"/>
</dbReference>
<keyword evidence="4" id="KW-1185">Reference proteome</keyword>
<gene>
    <name evidence="3" type="ORF">DC3_43040</name>
</gene>